<dbReference type="Proteomes" id="UP001249020">
    <property type="component" value="Unassembled WGS sequence"/>
</dbReference>
<accession>A0AAW8QYE9</accession>
<gene>
    <name evidence="1" type="ORF">RM544_06175</name>
</gene>
<evidence type="ECO:0000313" key="1">
    <source>
        <dbReference type="EMBL" id="MDT0582116.1"/>
    </source>
</evidence>
<dbReference type="AlphaFoldDB" id="A0AAW8QYE9"/>
<name>A0AAW8QYE9_9ALTE</name>
<keyword evidence="2" id="KW-1185">Reference proteome</keyword>
<dbReference type="EMBL" id="JAVRIE010000002">
    <property type="protein sequence ID" value="MDT0582116.1"/>
    <property type="molecule type" value="Genomic_DNA"/>
</dbReference>
<comment type="caution">
    <text evidence="1">The sequence shown here is derived from an EMBL/GenBank/DDBJ whole genome shotgun (WGS) entry which is preliminary data.</text>
</comment>
<protein>
    <submittedName>
        <fullName evidence="1">Uncharacterized protein</fullName>
    </submittedName>
</protein>
<dbReference type="InterPro" id="IPR027417">
    <property type="entry name" value="P-loop_NTPase"/>
</dbReference>
<evidence type="ECO:0000313" key="2">
    <source>
        <dbReference type="Proteomes" id="UP001249020"/>
    </source>
</evidence>
<dbReference type="Gene3D" id="3.40.50.300">
    <property type="entry name" value="P-loop containing nucleotide triphosphate hydrolases"/>
    <property type="match status" value="1"/>
</dbReference>
<sequence length="61" mass="6568">MSMTPALRSMIYNNAPSEELTNQAMKDGMRTLVQDAIVKVIDGQADIAQIQILSGSGISDE</sequence>
<reference evidence="1 2" key="1">
    <citation type="submission" date="2023-09" db="EMBL/GenBank/DDBJ databases">
        <authorList>
            <person name="Rey-Velasco X."/>
        </authorList>
    </citation>
    <scope>NUCLEOTIDE SEQUENCE [LARGE SCALE GENOMIC DNA]</scope>
    <source>
        <strain evidence="1 2">W409</strain>
    </source>
</reference>
<organism evidence="1 2">
    <name type="scientific">Brumicola blandensis</name>
    <dbReference type="NCBI Taxonomy" id="3075611"/>
    <lineage>
        <taxon>Bacteria</taxon>
        <taxon>Pseudomonadati</taxon>
        <taxon>Pseudomonadota</taxon>
        <taxon>Gammaproteobacteria</taxon>
        <taxon>Alteromonadales</taxon>
        <taxon>Alteromonadaceae</taxon>
        <taxon>Brumicola</taxon>
    </lineage>
</organism>
<proteinExistence type="predicted"/>